<dbReference type="SUPFAM" id="SSF46565">
    <property type="entry name" value="Chaperone J-domain"/>
    <property type="match status" value="1"/>
</dbReference>
<sequence length="142" mass="16718">MEFSSVGPSNWFDLFGLPKRFLLDLDELERAYIQVQKVVHPDCWSGVSFKVAARMSSHVNMVYGALKEPKKRAEYMLKCAGFWPVPSFPKIMEEIFFLKSQFNQELFDSKYQDAILSFDEAFQKEHYVQAQQAYLYICYLEK</sequence>
<keyword evidence="4" id="KW-1185">Reference proteome</keyword>
<dbReference type="EMBL" id="ARPM03000114">
    <property type="protein sequence ID" value="ETZ05100.1"/>
    <property type="molecule type" value="Genomic_DNA"/>
</dbReference>
<dbReference type="GO" id="GO:0001671">
    <property type="term" value="F:ATPase activator activity"/>
    <property type="evidence" value="ECO:0007669"/>
    <property type="project" value="InterPro"/>
</dbReference>
<feature type="domain" description="J" evidence="2">
    <location>
        <begin position="10"/>
        <end position="79"/>
    </location>
</feature>
<proteinExistence type="predicted"/>
<evidence type="ECO:0000256" key="1">
    <source>
        <dbReference type="ARBA" id="ARBA00025596"/>
    </source>
</evidence>
<dbReference type="Proteomes" id="UP000026922">
    <property type="component" value="Unassembled WGS sequence"/>
</dbReference>
<dbReference type="RefSeq" id="WP_006304127.1">
    <property type="nucleotide sequence ID" value="NZ_ARPM03000114.1"/>
</dbReference>
<dbReference type="PANTHER" id="PTHR14021">
    <property type="entry name" value="IRON-SULFUR CLUSTER CO-CHAPERONE PROTEIN HSCB"/>
    <property type="match status" value="1"/>
</dbReference>
<protein>
    <submittedName>
        <fullName evidence="3">Co-chaperone protein HscB</fullName>
    </submittedName>
</protein>
<evidence type="ECO:0000313" key="3">
    <source>
        <dbReference type="EMBL" id="ETZ05100.1"/>
    </source>
</evidence>
<dbReference type="InterPro" id="IPR004640">
    <property type="entry name" value="HscB"/>
</dbReference>
<dbReference type="AlphaFoldDB" id="A0A061JGG3"/>
<dbReference type="InterPro" id="IPR001623">
    <property type="entry name" value="DnaJ_domain"/>
</dbReference>
<dbReference type="InterPro" id="IPR036869">
    <property type="entry name" value="J_dom_sf"/>
</dbReference>
<comment type="caution">
    <text evidence="3">The sequence shown here is derived from an EMBL/GenBank/DDBJ whole genome shotgun (WGS) entry which is preliminary data.</text>
</comment>
<dbReference type="GO" id="GO:0044571">
    <property type="term" value="P:[2Fe-2S] cluster assembly"/>
    <property type="evidence" value="ECO:0007669"/>
    <property type="project" value="InterPro"/>
</dbReference>
<dbReference type="Gene3D" id="1.10.287.110">
    <property type="entry name" value="DnaJ domain"/>
    <property type="match status" value="1"/>
</dbReference>
<comment type="function">
    <text evidence="1">Co-chaperone involved in the maturation of iron-sulfur cluster-containing proteins. Seems to help targeting proteins to be folded toward HscA.</text>
</comment>
<evidence type="ECO:0000313" key="4">
    <source>
        <dbReference type="Proteomes" id="UP000026922"/>
    </source>
</evidence>
<evidence type="ECO:0000259" key="2">
    <source>
        <dbReference type="PROSITE" id="PS50076"/>
    </source>
</evidence>
<organism evidence="3 4">
    <name type="scientific">Holospora undulata HU1</name>
    <dbReference type="NCBI Taxonomy" id="1321371"/>
    <lineage>
        <taxon>Bacteria</taxon>
        <taxon>Pseudomonadati</taxon>
        <taxon>Pseudomonadota</taxon>
        <taxon>Alphaproteobacteria</taxon>
        <taxon>Holosporales</taxon>
        <taxon>Holosporaceae</taxon>
        <taxon>Holospora</taxon>
    </lineage>
</organism>
<dbReference type="PROSITE" id="PS50076">
    <property type="entry name" value="DNAJ_2"/>
    <property type="match status" value="1"/>
</dbReference>
<accession>A0A061JGG3</accession>
<gene>
    <name evidence="3" type="ORF">K737_300451</name>
</gene>
<dbReference type="SMART" id="SM00271">
    <property type="entry name" value="DnaJ"/>
    <property type="match status" value="1"/>
</dbReference>
<reference evidence="3 4" key="1">
    <citation type="journal article" date="2013" name="Genome Announc.">
        <title>Draft Genome Sequence of Holospora undulata Strain HU1, a Micronucleus-Specific Symbiont of the Ciliate Paramecium caudatum.</title>
        <authorList>
            <person name="Dohra H."/>
            <person name="Suzuki H."/>
            <person name="Suzuki T."/>
            <person name="Tanaka K."/>
            <person name="Fujishima M."/>
        </authorList>
    </citation>
    <scope>NUCLEOTIDE SEQUENCE [LARGE SCALE GENOMIC DNA]</scope>
    <source>
        <strain evidence="3 4">HU1</strain>
    </source>
</reference>
<name>A0A061JGG3_9PROT</name>
<dbReference type="GO" id="GO:0051087">
    <property type="term" value="F:protein-folding chaperone binding"/>
    <property type="evidence" value="ECO:0007669"/>
    <property type="project" value="InterPro"/>
</dbReference>
<dbReference type="PANTHER" id="PTHR14021:SF15">
    <property type="entry name" value="IRON-SULFUR CLUSTER CO-CHAPERONE PROTEIN HSCB"/>
    <property type="match status" value="1"/>
</dbReference>